<evidence type="ECO:0000256" key="2">
    <source>
        <dbReference type="ARBA" id="ARBA00022475"/>
    </source>
</evidence>
<evidence type="ECO:0000256" key="3">
    <source>
        <dbReference type="ARBA" id="ARBA00022692"/>
    </source>
</evidence>
<evidence type="ECO:0000256" key="7">
    <source>
        <dbReference type="SAM" id="Phobius"/>
    </source>
</evidence>
<keyword evidence="4 7" id="KW-1133">Transmembrane helix</keyword>
<reference evidence="9" key="1">
    <citation type="journal article" date="2019" name="Int. J. Syst. Evol. Microbiol.">
        <title>The Global Catalogue of Microorganisms (GCM) 10K type strain sequencing project: providing services to taxonomists for standard genome sequencing and annotation.</title>
        <authorList>
            <consortium name="The Broad Institute Genomics Platform"/>
            <consortium name="The Broad Institute Genome Sequencing Center for Infectious Disease"/>
            <person name="Wu L."/>
            <person name="Ma J."/>
        </authorList>
    </citation>
    <scope>NUCLEOTIDE SEQUENCE [LARGE SCALE GENOMIC DNA]</scope>
    <source>
        <strain evidence="9">2902at01</strain>
    </source>
</reference>
<dbReference type="InterPro" id="IPR036259">
    <property type="entry name" value="MFS_trans_sf"/>
</dbReference>
<comment type="caution">
    <text evidence="8">The sequence shown here is derived from an EMBL/GenBank/DDBJ whole genome shotgun (WGS) entry which is preliminary data.</text>
</comment>
<feature type="transmembrane region" description="Helical" evidence="7">
    <location>
        <begin position="307"/>
        <end position="327"/>
    </location>
</feature>
<feature type="compositionally biased region" description="Basic residues" evidence="6">
    <location>
        <begin position="367"/>
        <end position="377"/>
    </location>
</feature>
<proteinExistence type="predicted"/>
<evidence type="ECO:0000313" key="9">
    <source>
        <dbReference type="Proteomes" id="UP001595868"/>
    </source>
</evidence>
<dbReference type="RefSeq" id="WP_377544138.1">
    <property type="nucleotide sequence ID" value="NZ_JBHSBN010000005.1"/>
</dbReference>
<feature type="transmembrane region" description="Helical" evidence="7">
    <location>
        <begin position="55"/>
        <end position="74"/>
    </location>
</feature>
<dbReference type="SUPFAM" id="SSF103473">
    <property type="entry name" value="MFS general substrate transporter"/>
    <property type="match status" value="1"/>
</dbReference>
<feature type="transmembrane region" description="Helical" evidence="7">
    <location>
        <begin position="86"/>
        <end position="107"/>
    </location>
</feature>
<feature type="region of interest" description="Disordered" evidence="6">
    <location>
        <begin position="205"/>
        <end position="239"/>
    </location>
</feature>
<dbReference type="InterPro" id="IPR011701">
    <property type="entry name" value="MFS"/>
</dbReference>
<keyword evidence="9" id="KW-1185">Reference proteome</keyword>
<keyword evidence="5 7" id="KW-0472">Membrane</keyword>
<dbReference type="EMBL" id="JBHSBN010000005">
    <property type="protein sequence ID" value="MFC4106376.1"/>
    <property type="molecule type" value="Genomic_DNA"/>
</dbReference>
<evidence type="ECO:0000256" key="4">
    <source>
        <dbReference type="ARBA" id="ARBA00022989"/>
    </source>
</evidence>
<evidence type="ECO:0000256" key="6">
    <source>
        <dbReference type="SAM" id="MobiDB-lite"/>
    </source>
</evidence>
<comment type="subcellular location">
    <subcellularLocation>
        <location evidence="1">Cell membrane</location>
        <topology evidence="1">Multi-pass membrane protein</topology>
    </subcellularLocation>
</comment>
<feature type="transmembrane region" description="Helical" evidence="7">
    <location>
        <begin position="178"/>
        <end position="197"/>
    </location>
</feature>
<evidence type="ECO:0000256" key="5">
    <source>
        <dbReference type="ARBA" id="ARBA00023136"/>
    </source>
</evidence>
<dbReference type="Gene3D" id="1.20.1250.20">
    <property type="entry name" value="MFS general substrate transporter like domains"/>
    <property type="match status" value="1"/>
</dbReference>
<feature type="compositionally biased region" description="Basic residues" evidence="6">
    <location>
        <begin position="387"/>
        <end position="401"/>
    </location>
</feature>
<feature type="transmembrane region" description="Helical" evidence="7">
    <location>
        <begin position="269"/>
        <end position="287"/>
    </location>
</feature>
<dbReference type="Pfam" id="PF07690">
    <property type="entry name" value="MFS_1"/>
    <property type="match status" value="1"/>
</dbReference>
<keyword evidence="2" id="KW-1003">Cell membrane</keyword>
<dbReference type="PANTHER" id="PTHR23513">
    <property type="entry name" value="INTEGRAL MEMBRANE EFFLUX PROTEIN-RELATED"/>
    <property type="match status" value="1"/>
</dbReference>
<keyword evidence="3 7" id="KW-0812">Transmembrane</keyword>
<dbReference type="Proteomes" id="UP001595868">
    <property type="component" value="Unassembled WGS sequence"/>
</dbReference>
<protein>
    <submittedName>
        <fullName evidence="8">MFS transporter</fullName>
    </submittedName>
</protein>
<feature type="transmembrane region" description="Helical" evidence="7">
    <location>
        <begin position="113"/>
        <end position="133"/>
    </location>
</feature>
<name>A0ABV8KLG7_9ACTN</name>
<evidence type="ECO:0000256" key="1">
    <source>
        <dbReference type="ARBA" id="ARBA00004651"/>
    </source>
</evidence>
<feature type="transmembrane region" description="Helical" evidence="7">
    <location>
        <begin position="154"/>
        <end position="172"/>
    </location>
</feature>
<evidence type="ECO:0000313" key="8">
    <source>
        <dbReference type="EMBL" id="MFC4106376.1"/>
    </source>
</evidence>
<gene>
    <name evidence="8" type="ORF">ACFOX0_10555</name>
</gene>
<feature type="region of interest" description="Disordered" evidence="6">
    <location>
        <begin position="332"/>
        <end position="437"/>
    </location>
</feature>
<organism evidence="8 9">
    <name type="scientific">Micromonospora zhanjiangensis</name>
    <dbReference type="NCBI Taxonomy" id="1522057"/>
    <lineage>
        <taxon>Bacteria</taxon>
        <taxon>Bacillati</taxon>
        <taxon>Actinomycetota</taxon>
        <taxon>Actinomycetes</taxon>
        <taxon>Micromonosporales</taxon>
        <taxon>Micromonosporaceae</taxon>
        <taxon>Micromonospora</taxon>
    </lineage>
</organism>
<accession>A0ABV8KLG7</accession>
<sequence>MKPVTGPVPGTSSAVRLGGRGVRLLSAATASRLADEAAGIAVVLVVIARTADPRLAGLVVAAFALPTLVTGPVLGALLDRLRRKRILFVVNQVTLAGTLLAVLLLAGRAPGPVLVGLGLLAGVTAPVLTGGFSSVLPRVVPSTALPRANAVDGASYNIAGLAGPALVAAVAGSLGAGAALAGTAGLAAVGLGLVLAAPMPAPPEPRAGVGGRIEPGAGEPDPTASAVAGPNPATAGLRRNEPAVGDRHRLESFPVALARGLRLLVRVPLLRATTVATTIGYAAQGLLPVTMPLYAVALGHPAAHGGWLFTAISLGALVGTLLSERLLARRSPTAVRGHPGRPATLHADTPVRSGRRYHGQRQDRRVRPGRRRHRTARRAADRPAAPARRRGRSGARRHGVRPVRTVGRAVGGHGRTRGSTSEAVEPGYRNAGQCSGL</sequence>
<dbReference type="PANTHER" id="PTHR23513:SF11">
    <property type="entry name" value="STAPHYLOFERRIN A TRANSPORTER"/>
    <property type="match status" value="1"/>
</dbReference>